<dbReference type="InterPro" id="IPR001173">
    <property type="entry name" value="Glyco_trans_2-like"/>
</dbReference>
<organism evidence="2 3">
    <name type="scientific">Christensenella hongkongensis</name>
    <dbReference type="NCBI Taxonomy" id="270498"/>
    <lineage>
        <taxon>Bacteria</taxon>
        <taxon>Bacillati</taxon>
        <taxon>Bacillota</taxon>
        <taxon>Clostridia</taxon>
        <taxon>Christensenellales</taxon>
        <taxon>Christensenellaceae</taxon>
        <taxon>Christensenella</taxon>
    </lineage>
</organism>
<dbReference type="InterPro" id="IPR050256">
    <property type="entry name" value="Glycosyltransferase_2"/>
</dbReference>
<evidence type="ECO:0000313" key="2">
    <source>
        <dbReference type="EMBL" id="KKI50400.1"/>
    </source>
</evidence>
<dbReference type="EMBL" id="LAYJ01000112">
    <property type="protein sequence ID" value="KKI50400.1"/>
    <property type="molecule type" value="Genomic_DNA"/>
</dbReference>
<dbReference type="InterPro" id="IPR029044">
    <property type="entry name" value="Nucleotide-diphossugar_trans"/>
</dbReference>
<gene>
    <name evidence="2" type="ORF">CHK_2463</name>
</gene>
<comment type="caution">
    <text evidence="2">The sequence shown here is derived from an EMBL/GenBank/DDBJ whole genome shotgun (WGS) entry which is preliminary data.</text>
</comment>
<dbReference type="CDD" id="cd04179">
    <property type="entry name" value="DPM_DPG-synthase_like"/>
    <property type="match status" value="1"/>
</dbReference>
<dbReference type="AlphaFoldDB" id="A0A0M2NJH2"/>
<keyword evidence="2" id="KW-0808">Transferase</keyword>
<dbReference type="GO" id="GO:0016740">
    <property type="term" value="F:transferase activity"/>
    <property type="evidence" value="ECO:0007669"/>
    <property type="project" value="UniProtKB-KW"/>
</dbReference>
<protein>
    <submittedName>
        <fullName evidence="2">Glycosyl transferase, family 2</fullName>
    </submittedName>
</protein>
<keyword evidence="3" id="KW-1185">Reference proteome</keyword>
<reference evidence="2 3" key="1">
    <citation type="submission" date="2015-04" db="EMBL/GenBank/DDBJ databases">
        <title>Draft genome sequence of bacteremic isolate Catabacter hongkongensis type strain HKU16T.</title>
        <authorList>
            <person name="Lau S.K."/>
            <person name="Teng J.L."/>
            <person name="Huang Y."/>
            <person name="Curreem S.O."/>
            <person name="Tsui S.K."/>
            <person name="Woo P.C."/>
        </authorList>
    </citation>
    <scope>NUCLEOTIDE SEQUENCE [LARGE SCALE GENOMIC DNA]</scope>
    <source>
        <strain evidence="2 3">HKU16</strain>
    </source>
</reference>
<evidence type="ECO:0000313" key="3">
    <source>
        <dbReference type="Proteomes" id="UP000034076"/>
    </source>
</evidence>
<dbReference type="PANTHER" id="PTHR48090">
    <property type="entry name" value="UNDECAPRENYL-PHOSPHATE 4-DEOXY-4-FORMAMIDO-L-ARABINOSE TRANSFERASE-RELATED"/>
    <property type="match status" value="1"/>
</dbReference>
<name>A0A0M2NJH2_9FIRM</name>
<dbReference type="Gene3D" id="3.90.550.10">
    <property type="entry name" value="Spore Coat Polysaccharide Biosynthesis Protein SpsA, Chain A"/>
    <property type="match status" value="1"/>
</dbReference>
<dbReference type="PANTHER" id="PTHR48090:SF7">
    <property type="entry name" value="RFBJ PROTEIN"/>
    <property type="match status" value="1"/>
</dbReference>
<dbReference type="RefSeq" id="WP_046444246.1">
    <property type="nucleotide sequence ID" value="NZ_LLYX01000061.1"/>
</dbReference>
<feature type="domain" description="Glycosyltransferase 2-like" evidence="1">
    <location>
        <begin position="10"/>
        <end position="160"/>
    </location>
</feature>
<evidence type="ECO:0000259" key="1">
    <source>
        <dbReference type="Pfam" id="PF00535"/>
    </source>
</evidence>
<dbReference type="Proteomes" id="UP000034076">
    <property type="component" value="Unassembled WGS sequence"/>
</dbReference>
<dbReference type="Pfam" id="PF00535">
    <property type="entry name" value="Glycos_transf_2"/>
    <property type="match status" value="1"/>
</dbReference>
<accession>A0A0M2NJH2</accession>
<sequence>MMEKYKRSLSVIVPVYNEKKLLRESVTYINEFLQESFLDYEIILIQSGSTDGSKEICDELASQYPTVRAIHEKQRNGFGAALKLGYQAAQKEYCWLVTVDMPFDLKYIYKAIPLLEQYDFVLSYRGSDNRSIFRKFQSLIYNFLVHINLGIKVKHVNSAFKVYPTALVQGMDIISNYWFIDAEMIYRLVKKGYTYVQIPVPLIDREVGESTVGVGTFKSMLKEMREFSKIKRNI</sequence>
<dbReference type="STRING" id="270498.CHK_2463"/>
<proteinExistence type="predicted"/>
<dbReference type="SUPFAM" id="SSF53448">
    <property type="entry name" value="Nucleotide-diphospho-sugar transferases"/>
    <property type="match status" value="1"/>
</dbReference>